<dbReference type="RefSeq" id="WP_123232830.1">
    <property type="nucleotide sequence ID" value="NZ_RJSG01000002.1"/>
</dbReference>
<keyword evidence="2" id="KW-1185">Reference proteome</keyword>
<gene>
    <name evidence="1" type="ORF">EFL95_04285</name>
</gene>
<dbReference type="OrthoDB" id="1119958at2"/>
<dbReference type="Proteomes" id="UP000277094">
    <property type="component" value="Unassembled WGS sequence"/>
</dbReference>
<sequence length="126" mass="13272">MPKVSQATAAKQQDIGIGTISSEVSAGYEFAFLSFTEQGVLEPLLKGLPNDLCNCPHWGYVVGGTVTFRHLDGSTESFSTGDAFYVEPGHTPVIEPGTDLLFISPEHQAAAVNAVIEANMAAMQGA</sequence>
<evidence type="ECO:0008006" key="3">
    <source>
        <dbReference type="Google" id="ProtNLM"/>
    </source>
</evidence>
<name>A0A3N0DS37_9ACTN</name>
<proteinExistence type="predicted"/>
<dbReference type="EMBL" id="RJSG01000002">
    <property type="protein sequence ID" value="RNL78331.1"/>
    <property type="molecule type" value="Genomic_DNA"/>
</dbReference>
<accession>A0A3N0DS37</accession>
<reference evidence="1 2" key="1">
    <citation type="submission" date="2018-11" db="EMBL/GenBank/DDBJ databases">
        <authorList>
            <person name="Li F."/>
        </authorList>
    </citation>
    <scope>NUCLEOTIDE SEQUENCE [LARGE SCALE GENOMIC DNA]</scope>
    <source>
        <strain evidence="1 2">KIS18-7</strain>
    </source>
</reference>
<evidence type="ECO:0000313" key="1">
    <source>
        <dbReference type="EMBL" id="RNL78331.1"/>
    </source>
</evidence>
<organism evidence="1 2">
    <name type="scientific">Nocardioides marmorisolisilvae</name>
    <dbReference type="NCBI Taxonomy" id="1542737"/>
    <lineage>
        <taxon>Bacteria</taxon>
        <taxon>Bacillati</taxon>
        <taxon>Actinomycetota</taxon>
        <taxon>Actinomycetes</taxon>
        <taxon>Propionibacteriales</taxon>
        <taxon>Nocardioidaceae</taxon>
        <taxon>Nocardioides</taxon>
    </lineage>
</organism>
<comment type="caution">
    <text evidence="1">The sequence shown here is derived from an EMBL/GenBank/DDBJ whole genome shotgun (WGS) entry which is preliminary data.</text>
</comment>
<dbReference type="AlphaFoldDB" id="A0A3N0DS37"/>
<dbReference type="SUPFAM" id="SSF51182">
    <property type="entry name" value="RmlC-like cupins"/>
    <property type="match status" value="1"/>
</dbReference>
<evidence type="ECO:0000313" key="2">
    <source>
        <dbReference type="Proteomes" id="UP000277094"/>
    </source>
</evidence>
<dbReference type="InterPro" id="IPR011051">
    <property type="entry name" value="RmlC_Cupin_sf"/>
</dbReference>
<protein>
    <recommendedName>
        <fullName evidence="3">Cupin domain-containing protein</fullName>
    </recommendedName>
</protein>